<protein>
    <submittedName>
        <fullName evidence="2">Uncharacterized protein</fullName>
    </submittedName>
</protein>
<evidence type="ECO:0000313" key="2">
    <source>
        <dbReference type="EMBL" id="ODM99968.1"/>
    </source>
</evidence>
<reference evidence="2 3" key="1">
    <citation type="journal article" date="2016" name="Genome Biol. Evol.">
        <title>Gene Family Evolution Reflects Adaptation to Soil Environmental Stressors in the Genome of the Collembolan Orchesella cincta.</title>
        <authorList>
            <person name="Faddeeva-Vakhrusheva A."/>
            <person name="Derks M.F."/>
            <person name="Anvar S.Y."/>
            <person name="Agamennone V."/>
            <person name="Suring W."/>
            <person name="Smit S."/>
            <person name="van Straalen N.M."/>
            <person name="Roelofs D."/>
        </authorList>
    </citation>
    <scope>NUCLEOTIDE SEQUENCE [LARGE SCALE GENOMIC DNA]</scope>
    <source>
        <tissue evidence="2">Mixed pool</tissue>
    </source>
</reference>
<dbReference type="AlphaFoldDB" id="A0A1D2N3X9"/>
<gene>
    <name evidence="2" type="ORF">Ocin01_06698</name>
</gene>
<proteinExistence type="predicted"/>
<dbReference type="EMBL" id="LJIJ01000242">
    <property type="protein sequence ID" value="ODM99968.1"/>
    <property type="molecule type" value="Genomic_DNA"/>
</dbReference>
<evidence type="ECO:0000313" key="3">
    <source>
        <dbReference type="Proteomes" id="UP000094527"/>
    </source>
</evidence>
<keyword evidence="3" id="KW-1185">Reference proteome</keyword>
<accession>A0A1D2N3X9</accession>
<name>A0A1D2N3X9_ORCCI</name>
<feature type="compositionally biased region" description="Basic and acidic residues" evidence="1">
    <location>
        <begin position="286"/>
        <end position="300"/>
    </location>
</feature>
<sequence length="638" mass="71585">MMNMTNFDIGMFQPVYDDSTGNNAMSAPSGEMINDSLNQPDPPPYRIFVQSSFSGSGSGTDYTYANIPYFNMYGMDASTDSESRIEDVTEEDDNYRESRKQVETLFPANDPILSRKESTSCVLVDGLLEYDEDADVIQDDFDLDVDQQEILMQPNPQLKYSTSFHSVLDARRHHISKANQLRQKRTKSDFYINQLRLSSSFDQLCRKRVEETAKNSDVNESFAEVDVCNLQDSIHNRDFNIDEDPVTSSKSLFASVKNSLVACYQRFLSRNRVNCKSNSSSLEPNAAKDREALESEKNEFQRSSKNLSNYSEANCFHAIQDNGEICITQIYENGESMSGSSLTQNVEKSGIYLERNSFQDSLMMEIPNSMSHHSKTKDYESKNSDCNAIITQENGNVEEKSSDALTLQSSELPEYIGELSSEVPQSEETIPLLSKSSNSSQKVLTAEAKKSSKECPTNKQGILKRFFGMFRTKIGLLHEYYWSLTTKLLESQQTRVCKDKPYHRCSNSCFTGTIDSSSFTGSISFKSIKIRRGVDNCKKGNVGMFSSREKKRLGQSLILKLPPVVPLIAAAVAKVHQEASLNSSITGSSNVTDENPLEEICPPLEACIQSKDIDNSRNQQTVIAYPTKGILRQNNSKV</sequence>
<dbReference type="Proteomes" id="UP000094527">
    <property type="component" value="Unassembled WGS sequence"/>
</dbReference>
<evidence type="ECO:0000256" key="1">
    <source>
        <dbReference type="SAM" id="MobiDB-lite"/>
    </source>
</evidence>
<organism evidence="2 3">
    <name type="scientific">Orchesella cincta</name>
    <name type="common">Springtail</name>
    <name type="synonym">Podura cincta</name>
    <dbReference type="NCBI Taxonomy" id="48709"/>
    <lineage>
        <taxon>Eukaryota</taxon>
        <taxon>Metazoa</taxon>
        <taxon>Ecdysozoa</taxon>
        <taxon>Arthropoda</taxon>
        <taxon>Hexapoda</taxon>
        <taxon>Collembola</taxon>
        <taxon>Entomobryomorpha</taxon>
        <taxon>Entomobryoidea</taxon>
        <taxon>Orchesellidae</taxon>
        <taxon>Orchesellinae</taxon>
        <taxon>Orchesella</taxon>
    </lineage>
</organism>
<feature type="region of interest" description="Disordered" evidence="1">
    <location>
        <begin position="276"/>
        <end position="300"/>
    </location>
</feature>
<comment type="caution">
    <text evidence="2">The sequence shown here is derived from an EMBL/GenBank/DDBJ whole genome shotgun (WGS) entry which is preliminary data.</text>
</comment>